<evidence type="ECO:0000313" key="2">
    <source>
        <dbReference type="EMBL" id="CAB9528636.1"/>
    </source>
</evidence>
<organism evidence="2 3">
    <name type="scientific">Seminavis robusta</name>
    <dbReference type="NCBI Taxonomy" id="568900"/>
    <lineage>
        <taxon>Eukaryota</taxon>
        <taxon>Sar</taxon>
        <taxon>Stramenopiles</taxon>
        <taxon>Ochrophyta</taxon>
        <taxon>Bacillariophyta</taxon>
        <taxon>Bacillariophyceae</taxon>
        <taxon>Bacillariophycidae</taxon>
        <taxon>Naviculales</taxon>
        <taxon>Naviculaceae</taxon>
        <taxon>Seminavis</taxon>
    </lineage>
</organism>
<dbReference type="Proteomes" id="UP001153069">
    <property type="component" value="Unassembled WGS sequence"/>
</dbReference>
<feature type="region of interest" description="Disordered" evidence="1">
    <location>
        <begin position="126"/>
        <end position="171"/>
    </location>
</feature>
<feature type="compositionally biased region" description="Acidic residues" evidence="1">
    <location>
        <begin position="152"/>
        <end position="171"/>
    </location>
</feature>
<dbReference type="AlphaFoldDB" id="A0A9N8EWP7"/>
<evidence type="ECO:0000256" key="1">
    <source>
        <dbReference type="SAM" id="MobiDB-lite"/>
    </source>
</evidence>
<comment type="caution">
    <text evidence="2">The sequence shown here is derived from an EMBL/GenBank/DDBJ whole genome shotgun (WGS) entry which is preliminary data.</text>
</comment>
<proteinExistence type="predicted"/>
<keyword evidence="3" id="KW-1185">Reference proteome</keyword>
<evidence type="ECO:0000313" key="3">
    <source>
        <dbReference type="Proteomes" id="UP001153069"/>
    </source>
</evidence>
<accession>A0A9N8EWP7</accession>
<dbReference type="EMBL" id="CAICTM010002275">
    <property type="protein sequence ID" value="CAB9528636.1"/>
    <property type="molecule type" value="Genomic_DNA"/>
</dbReference>
<name>A0A9N8EWP7_9STRA</name>
<protein>
    <submittedName>
        <fullName evidence="2">Uncharacterized protein</fullName>
    </submittedName>
</protein>
<gene>
    <name evidence="2" type="ORF">SEMRO_2277_G321740.1</name>
</gene>
<sequence length="659" mass="72314">MKHQAGLKKKAKYRIESIPVELEKSGTTLSTTAYFIRTKTIKFRHKGIIDETPPYLRLKDLTQSNLSKQVLVYYSASGSGKTSELVGSAATRGADLAFVLSAEDPSPESYGTFEENADELIAKDRHKKRASLGGEMEASVDGDDGHAKSATEEENDSQEEEDSVSDEEGDNDLSVKQFKERYVNRSAADMAIKDGGLSAMIKAAKSQIKPIVEAATQSKQRLKLVLAIDEAKSCPHVIRGILRFPKYMKTLVRDVLKDNGMTIDKRKFSLLISVGGTGVASSTMGSLPRNFSILKPYHEDNWKAVINSNLKQDPLDVMVTWSPTAVTIKSIKDILDHYPVLAELMKNGRVASIALEELRKCSIQRKEVLEGPIANACVKQFMASNGMNPIADQPEEQKIAASAALAVHLFGENDDFDMEVPQNQGEVATWASQMDFFKFSADISVKTLVGTYGLLEPSRAITDNDQGKKISPPLKMTMSQQLIAAFMLGLGLDSMLQQSWFGFELMSTHFVKCAIAASVLVHKKKRPSIMYALSCLGFQVNEGVTDDSVIATWDKLDDLCAASTLPKSDRTVYHDRTRQLNVGLKINKGQGGANGKKPTLQIERVLLHALTNSVSRIRHFGAPIACVNEGKSKLADGMVTFFAFKRPKDTSSFNTPGLS</sequence>
<reference evidence="2" key="1">
    <citation type="submission" date="2020-06" db="EMBL/GenBank/DDBJ databases">
        <authorList>
            <consortium name="Plant Systems Biology data submission"/>
        </authorList>
    </citation>
    <scope>NUCLEOTIDE SEQUENCE</scope>
    <source>
        <strain evidence="2">D6</strain>
    </source>
</reference>